<evidence type="ECO:0000256" key="2">
    <source>
        <dbReference type="ARBA" id="ARBA00010617"/>
    </source>
</evidence>
<evidence type="ECO:0000256" key="7">
    <source>
        <dbReference type="ARBA" id="ARBA00023033"/>
    </source>
</evidence>
<keyword evidence="3 8" id="KW-0349">Heme</keyword>
<dbReference type="OrthoDB" id="1470350at2759"/>
<keyword evidence="10" id="KW-0472">Membrane</keyword>
<sequence length="499" mass="55426">MEVALRSTGGAGGAAVAAALVVTVVWMASEVIRRGRSRLPPGPWGLPVIGNLLKLVGGELPHRAMARLSKKYGPIVFLKLGAAPTILVSDCDLAKACLSGHNDKVFASRPSMEITRRLCFGQCAGIAMAPFGEEWRQARRLCSMQLFTTRRVNEFQTSRKSEIITLVRRIERQIGDPVNVTQAIATLSESITCKMLLGKSLAEVGDEKLGIDMQMLVHRMTELFHIPIIGDFIPALEFLDRKTKVALDEVHTGFDTLISKLIHERQQRPLGSPQVILDVLLDNLDANRAKTIMMELIGAGIDTSATTLDWAMAELVGNPRAMRRMQEELDGVTKGDSRMIEEEEIGSLVYTKAVLKETMRLHAPVPLLLPHMSTEECYVGGYRIPKGCRLLINVWAIGRDPKSWEEPEKFSPERFLTETGSLFDVRGQNFELLPFGSGRRICPGMPLALPLILSTLVNLVHTFDWHLHPDHPLDMSERFGVVANRAHPLMAIPKLRHSF</sequence>
<dbReference type="PROSITE" id="PS00086">
    <property type="entry name" value="CYTOCHROME_P450"/>
    <property type="match status" value="1"/>
</dbReference>
<protein>
    <recommendedName>
        <fullName evidence="13">Cytochrome P450</fullName>
    </recommendedName>
</protein>
<feature type="binding site" description="axial binding residue" evidence="8">
    <location>
        <position position="442"/>
    </location>
    <ligand>
        <name>heme</name>
        <dbReference type="ChEBI" id="CHEBI:30413"/>
    </ligand>
    <ligandPart>
        <name>Fe</name>
        <dbReference type="ChEBI" id="CHEBI:18248"/>
    </ligandPart>
</feature>
<dbReference type="SUPFAM" id="SSF48264">
    <property type="entry name" value="Cytochrome P450"/>
    <property type="match status" value="1"/>
</dbReference>
<evidence type="ECO:0000256" key="6">
    <source>
        <dbReference type="ARBA" id="ARBA00023004"/>
    </source>
</evidence>
<dbReference type="InterPro" id="IPR002401">
    <property type="entry name" value="Cyt_P450_E_grp-I"/>
</dbReference>
<evidence type="ECO:0000256" key="3">
    <source>
        <dbReference type="ARBA" id="ARBA00022617"/>
    </source>
</evidence>
<dbReference type="AlphaFoldDB" id="A0A9D4UQX1"/>
<dbReference type="PRINTS" id="PR00385">
    <property type="entry name" value="P450"/>
</dbReference>
<dbReference type="FunFam" id="1.10.630.10:FF:000126">
    <property type="entry name" value="Predicted protein"/>
    <property type="match status" value="1"/>
</dbReference>
<reference evidence="11" key="1">
    <citation type="submission" date="2021-01" db="EMBL/GenBank/DDBJ databases">
        <title>Adiantum capillus-veneris genome.</title>
        <authorList>
            <person name="Fang Y."/>
            <person name="Liao Q."/>
        </authorList>
    </citation>
    <scope>NUCLEOTIDE SEQUENCE</scope>
    <source>
        <strain evidence="11">H3</strain>
        <tissue evidence="11">Leaf</tissue>
    </source>
</reference>
<dbReference type="GO" id="GO:0044550">
    <property type="term" value="P:secondary metabolite biosynthetic process"/>
    <property type="evidence" value="ECO:0007669"/>
    <property type="project" value="UniProtKB-ARBA"/>
</dbReference>
<evidence type="ECO:0000256" key="4">
    <source>
        <dbReference type="ARBA" id="ARBA00022723"/>
    </source>
</evidence>
<keyword evidence="7 9" id="KW-0503">Monooxygenase</keyword>
<keyword evidence="5 9" id="KW-0560">Oxidoreductase</keyword>
<dbReference type="Pfam" id="PF00067">
    <property type="entry name" value="p450"/>
    <property type="match status" value="1"/>
</dbReference>
<dbReference type="InterPro" id="IPR001128">
    <property type="entry name" value="Cyt_P450"/>
</dbReference>
<organism evidence="11 12">
    <name type="scientific">Adiantum capillus-veneris</name>
    <name type="common">Maidenhair fern</name>
    <dbReference type="NCBI Taxonomy" id="13818"/>
    <lineage>
        <taxon>Eukaryota</taxon>
        <taxon>Viridiplantae</taxon>
        <taxon>Streptophyta</taxon>
        <taxon>Embryophyta</taxon>
        <taxon>Tracheophyta</taxon>
        <taxon>Polypodiopsida</taxon>
        <taxon>Polypodiidae</taxon>
        <taxon>Polypodiales</taxon>
        <taxon>Pteridineae</taxon>
        <taxon>Pteridaceae</taxon>
        <taxon>Vittarioideae</taxon>
        <taxon>Adiantum</taxon>
    </lineage>
</organism>
<accession>A0A9D4UQX1</accession>
<evidence type="ECO:0008006" key="13">
    <source>
        <dbReference type="Google" id="ProtNLM"/>
    </source>
</evidence>
<name>A0A9D4UQX1_ADICA</name>
<gene>
    <name evidence="11" type="ORF">GOP47_0012560</name>
</gene>
<feature type="transmembrane region" description="Helical" evidence="10">
    <location>
        <begin position="12"/>
        <end position="29"/>
    </location>
</feature>
<dbReference type="Proteomes" id="UP000886520">
    <property type="component" value="Chromosome 12"/>
</dbReference>
<dbReference type="Gene3D" id="1.10.630.10">
    <property type="entry name" value="Cytochrome P450"/>
    <property type="match status" value="1"/>
</dbReference>
<evidence type="ECO:0000256" key="1">
    <source>
        <dbReference type="ARBA" id="ARBA00001971"/>
    </source>
</evidence>
<dbReference type="GO" id="GO:0004497">
    <property type="term" value="F:monooxygenase activity"/>
    <property type="evidence" value="ECO:0007669"/>
    <property type="project" value="UniProtKB-KW"/>
</dbReference>
<evidence type="ECO:0000256" key="10">
    <source>
        <dbReference type="SAM" id="Phobius"/>
    </source>
</evidence>
<evidence type="ECO:0000256" key="5">
    <source>
        <dbReference type="ARBA" id="ARBA00023002"/>
    </source>
</evidence>
<dbReference type="PANTHER" id="PTHR47944:SF4">
    <property type="entry name" value="OS09G0441700 PROTEIN"/>
    <property type="match status" value="1"/>
</dbReference>
<keyword evidence="6 8" id="KW-0408">Iron</keyword>
<dbReference type="GO" id="GO:0005506">
    <property type="term" value="F:iron ion binding"/>
    <property type="evidence" value="ECO:0007669"/>
    <property type="project" value="InterPro"/>
</dbReference>
<dbReference type="GO" id="GO:0020037">
    <property type="term" value="F:heme binding"/>
    <property type="evidence" value="ECO:0007669"/>
    <property type="project" value="InterPro"/>
</dbReference>
<dbReference type="PRINTS" id="PR00463">
    <property type="entry name" value="EP450I"/>
</dbReference>
<dbReference type="PANTHER" id="PTHR47944">
    <property type="entry name" value="CYTOCHROME P450 98A9"/>
    <property type="match status" value="1"/>
</dbReference>
<evidence type="ECO:0000256" key="8">
    <source>
        <dbReference type="PIRSR" id="PIRSR602401-1"/>
    </source>
</evidence>
<dbReference type="InterPro" id="IPR017972">
    <property type="entry name" value="Cyt_P450_CS"/>
</dbReference>
<keyword evidence="10" id="KW-0812">Transmembrane</keyword>
<keyword evidence="10" id="KW-1133">Transmembrane helix</keyword>
<keyword evidence="4 8" id="KW-0479">Metal-binding</keyword>
<comment type="similarity">
    <text evidence="2 9">Belongs to the cytochrome P450 family.</text>
</comment>
<evidence type="ECO:0000313" key="11">
    <source>
        <dbReference type="EMBL" id="KAI5072454.1"/>
    </source>
</evidence>
<comment type="caution">
    <text evidence="11">The sequence shown here is derived from an EMBL/GenBank/DDBJ whole genome shotgun (WGS) entry which is preliminary data.</text>
</comment>
<evidence type="ECO:0000256" key="9">
    <source>
        <dbReference type="RuleBase" id="RU000461"/>
    </source>
</evidence>
<evidence type="ECO:0000313" key="12">
    <source>
        <dbReference type="Proteomes" id="UP000886520"/>
    </source>
</evidence>
<keyword evidence="12" id="KW-1185">Reference proteome</keyword>
<dbReference type="InterPro" id="IPR036396">
    <property type="entry name" value="Cyt_P450_sf"/>
</dbReference>
<dbReference type="GO" id="GO:0016705">
    <property type="term" value="F:oxidoreductase activity, acting on paired donors, with incorporation or reduction of molecular oxygen"/>
    <property type="evidence" value="ECO:0007669"/>
    <property type="project" value="InterPro"/>
</dbReference>
<comment type="cofactor">
    <cofactor evidence="1 8">
        <name>heme</name>
        <dbReference type="ChEBI" id="CHEBI:30413"/>
    </cofactor>
</comment>
<proteinExistence type="inferred from homology"/>
<dbReference type="EMBL" id="JABFUD020000012">
    <property type="protein sequence ID" value="KAI5072454.1"/>
    <property type="molecule type" value="Genomic_DNA"/>
</dbReference>
<dbReference type="CDD" id="cd20618">
    <property type="entry name" value="CYP71_clan"/>
    <property type="match status" value="1"/>
</dbReference>